<dbReference type="HOGENOM" id="CLU_018106_1_2_9"/>
<comment type="subcellular location">
    <subcellularLocation>
        <location evidence="1">Cell membrane</location>
        <topology evidence="1">Multi-pass membrane protein</topology>
    </subcellularLocation>
</comment>
<dbReference type="STRING" id="1262914.BN533_02109"/>
<feature type="transmembrane region" description="Helical" evidence="7">
    <location>
        <begin position="75"/>
        <end position="101"/>
    </location>
</feature>
<evidence type="ECO:0000256" key="6">
    <source>
        <dbReference type="ARBA" id="ARBA00023136"/>
    </source>
</evidence>
<keyword evidence="3" id="KW-1003">Cell membrane</keyword>
<feature type="transmembrane region" description="Helical" evidence="7">
    <location>
        <begin position="122"/>
        <end position="140"/>
    </location>
</feature>
<dbReference type="GO" id="GO:0015109">
    <property type="term" value="F:chromate transmembrane transporter activity"/>
    <property type="evidence" value="ECO:0007669"/>
    <property type="project" value="InterPro"/>
</dbReference>
<evidence type="ECO:0000256" key="2">
    <source>
        <dbReference type="ARBA" id="ARBA00005262"/>
    </source>
</evidence>
<evidence type="ECO:0000256" key="5">
    <source>
        <dbReference type="ARBA" id="ARBA00022989"/>
    </source>
</evidence>
<proteinExistence type="inferred from homology"/>
<dbReference type="EMBL" id="CBDS010000003">
    <property type="protein sequence ID" value="CDB44889.1"/>
    <property type="molecule type" value="Genomic_DNA"/>
</dbReference>
<accession>R6IE76</accession>
<dbReference type="GO" id="GO:0005886">
    <property type="term" value="C:plasma membrane"/>
    <property type="evidence" value="ECO:0007669"/>
    <property type="project" value="UniProtKB-SubCell"/>
</dbReference>
<protein>
    <submittedName>
        <fullName evidence="8">Putative chromate transport protein</fullName>
    </submittedName>
</protein>
<comment type="similarity">
    <text evidence="2">Belongs to the chromate ion transporter (CHR) (TC 2.A.51) family.</text>
</comment>
<evidence type="ECO:0000313" key="8">
    <source>
        <dbReference type="EMBL" id="CDB44889.1"/>
    </source>
</evidence>
<keyword evidence="4 7" id="KW-0812">Transmembrane</keyword>
<feature type="transmembrane region" description="Helical" evidence="7">
    <location>
        <begin position="7"/>
        <end position="29"/>
    </location>
</feature>
<dbReference type="eggNOG" id="COG2059">
    <property type="taxonomic scope" value="Bacteria"/>
</dbReference>
<dbReference type="InterPro" id="IPR003370">
    <property type="entry name" value="Chromate_transpt"/>
</dbReference>
<dbReference type="Pfam" id="PF02417">
    <property type="entry name" value="Chromate_transp"/>
    <property type="match status" value="1"/>
</dbReference>
<dbReference type="AlphaFoldDB" id="R6IE76"/>
<evidence type="ECO:0000256" key="1">
    <source>
        <dbReference type="ARBA" id="ARBA00004651"/>
    </source>
</evidence>
<evidence type="ECO:0000256" key="4">
    <source>
        <dbReference type="ARBA" id="ARBA00022692"/>
    </source>
</evidence>
<gene>
    <name evidence="8" type="ORF">BN533_02109</name>
</gene>
<dbReference type="PANTHER" id="PTHR43663:SF1">
    <property type="entry name" value="CHROMATE TRANSPORTER"/>
    <property type="match status" value="1"/>
</dbReference>
<evidence type="ECO:0000256" key="3">
    <source>
        <dbReference type="ARBA" id="ARBA00022475"/>
    </source>
</evidence>
<dbReference type="InterPro" id="IPR052518">
    <property type="entry name" value="CHR_Transporter"/>
</dbReference>
<keyword evidence="5 7" id="KW-1133">Transmembrane helix</keyword>
<evidence type="ECO:0000256" key="7">
    <source>
        <dbReference type="SAM" id="Phobius"/>
    </source>
</evidence>
<comment type="caution">
    <text evidence="8">The sequence shown here is derived from an EMBL/GenBank/DDBJ whole genome shotgun (WGS) entry which is preliminary data.</text>
</comment>
<dbReference type="PANTHER" id="PTHR43663">
    <property type="entry name" value="CHROMATE TRANSPORT PROTEIN-RELATED"/>
    <property type="match status" value="1"/>
</dbReference>
<sequence length="192" mass="21042">MMLYWELFTVFFKIGLFSFGGGLAMISIIQQEVVGRGCIPAAEYARIITISQITPGPIAVNTATYVGARVCGPEFWHALLGSFVATFSVSLPSFILVAIVARSLQKFNSSLAVQGILNGLRPSVIALMLTAVFFFMRITFFPAAGTAAMENLLTYFKFWPTLLTALLFYLHYYRNLSAIPLMLLAGCAGLLM</sequence>
<organism evidence="8">
    <name type="scientific">Phascolarctobacterium faecium</name>
    <dbReference type="NCBI Taxonomy" id="33025"/>
    <lineage>
        <taxon>Bacteria</taxon>
        <taxon>Bacillati</taxon>
        <taxon>Bacillota</taxon>
        <taxon>Negativicutes</taxon>
        <taxon>Acidaminococcales</taxon>
        <taxon>Acidaminococcaceae</taxon>
        <taxon>Phascolarctobacterium</taxon>
    </lineage>
</organism>
<feature type="transmembrane region" description="Helical" evidence="7">
    <location>
        <begin position="152"/>
        <end position="172"/>
    </location>
</feature>
<keyword evidence="6 7" id="KW-0472">Membrane</keyword>
<name>R6IE76_9FIRM</name>
<dbReference type="RefSeq" id="WP_021719008.1">
    <property type="nucleotide sequence ID" value="NZ_FR885247.1"/>
</dbReference>
<reference evidence="8" key="1">
    <citation type="submission" date="2012-11" db="EMBL/GenBank/DDBJ databases">
        <title>Dependencies among metagenomic species, viruses, plasmids and units of genetic variation.</title>
        <authorList>
            <person name="Nielsen H.B."/>
            <person name="Almeida M."/>
            <person name="Juncker A.S."/>
            <person name="Rasmussen S."/>
            <person name="Li J."/>
            <person name="Sunagawa S."/>
            <person name="Plichta D."/>
            <person name="Gautier L."/>
            <person name="Le Chatelier E."/>
            <person name="Peletier E."/>
            <person name="Bonde I."/>
            <person name="Nielsen T."/>
            <person name="Manichanh C."/>
            <person name="Arumugam M."/>
            <person name="Batto J."/>
            <person name="Santos M.B.Q.D."/>
            <person name="Blom N."/>
            <person name="Borruel N."/>
            <person name="Burgdorf K.S."/>
            <person name="Boumezbeur F."/>
            <person name="Casellas F."/>
            <person name="Dore J."/>
            <person name="Guarner F."/>
            <person name="Hansen T."/>
            <person name="Hildebrand F."/>
            <person name="Kaas R.S."/>
            <person name="Kennedy S."/>
            <person name="Kristiansen K."/>
            <person name="Kultima J.R."/>
            <person name="Leonard P."/>
            <person name="Levenez F."/>
            <person name="Lund O."/>
            <person name="Moumen B."/>
            <person name="Le Paslier D."/>
            <person name="Pons N."/>
            <person name="Pedersen O."/>
            <person name="Prifti E."/>
            <person name="Qin J."/>
            <person name="Raes J."/>
            <person name="Tap J."/>
            <person name="Tims S."/>
            <person name="Ussery D.W."/>
            <person name="Yamada T."/>
            <person name="MetaHit consortium"/>
            <person name="Renault P."/>
            <person name="Sicheritz-Ponten T."/>
            <person name="Bork P."/>
            <person name="Wang J."/>
            <person name="Brunak S."/>
            <person name="Ehrlich S.D."/>
        </authorList>
    </citation>
    <scope>NUCLEOTIDE SEQUENCE [LARGE SCALE GENOMIC DNA]</scope>
</reference>